<dbReference type="EMBL" id="JBHUOF010000013">
    <property type="protein sequence ID" value="MFD2799895.1"/>
    <property type="molecule type" value="Genomic_DNA"/>
</dbReference>
<proteinExistence type="predicted"/>
<evidence type="ECO:0000256" key="1">
    <source>
        <dbReference type="SAM" id="MobiDB-lite"/>
    </source>
</evidence>
<feature type="transmembrane region" description="Helical" evidence="2">
    <location>
        <begin position="184"/>
        <end position="209"/>
    </location>
</feature>
<feature type="region of interest" description="Disordered" evidence="1">
    <location>
        <begin position="1"/>
        <end position="29"/>
    </location>
</feature>
<keyword evidence="4" id="KW-1185">Reference proteome</keyword>
<feature type="transmembrane region" description="Helical" evidence="2">
    <location>
        <begin position="36"/>
        <end position="54"/>
    </location>
</feature>
<evidence type="ECO:0000313" key="4">
    <source>
        <dbReference type="Proteomes" id="UP001597478"/>
    </source>
</evidence>
<keyword evidence="2" id="KW-0472">Membrane</keyword>
<dbReference type="Proteomes" id="UP001597478">
    <property type="component" value="Unassembled WGS sequence"/>
</dbReference>
<organism evidence="3 4">
    <name type="scientific">Prauserella oleivorans</name>
    <dbReference type="NCBI Taxonomy" id="1478153"/>
    <lineage>
        <taxon>Bacteria</taxon>
        <taxon>Bacillati</taxon>
        <taxon>Actinomycetota</taxon>
        <taxon>Actinomycetes</taxon>
        <taxon>Pseudonocardiales</taxon>
        <taxon>Pseudonocardiaceae</taxon>
        <taxon>Prauserella</taxon>
    </lineage>
</organism>
<evidence type="ECO:0000256" key="2">
    <source>
        <dbReference type="SAM" id="Phobius"/>
    </source>
</evidence>
<reference evidence="4" key="1">
    <citation type="journal article" date="2019" name="Int. J. Syst. Evol. Microbiol.">
        <title>The Global Catalogue of Microorganisms (GCM) 10K type strain sequencing project: providing services to taxonomists for standard genome sequencing and annotation.</title>
        <authorList>
            <consortium name="The Broad Institute Genomics Platform"/>
            <consortium name="The Broad Institute Genome Sequencing Center for Infectious Disease"/>
            <person name="Wu L."/>
            <person name="Ma J."/>
        </authorList>
    </citation>
    <scope>NUCLEOTIDE SEQUENCE [LARGE SCALE GENOMIC DNA]</scope>
    <source>
        <strain evidence="4">IBRC-M 10906</strain>
    </source>
</reference>
<evidence type="ECO:0008006" key="5">
    <source>
        <dbReference type="Google" id="ProtNLM"/>
    </source>
</evidence>
<feature type="transmembrane region" description="Helical" evidence="2">
    <location>
        <begin position="98"/>
        <end position="123"/>
    </location>
</feature>
<gene>
    <name evidence="3" type="ORF">ACFS2C_10870</name>
</gene>
<accession>A0ABW5WA92</accession>
<name>A0ABW5WA92_9PSEU</name>
<feature type="transmembrane region" description="Helical" evidence="2">
    <location>
        <begin position="66"/>
        <end position="86"/>
    </location>
</feature>
<protein>
    <recommendedName>
        <fullName evidence="5">DUF3159 domain-containing protein</fullName>
    </recommendedName>
</protein>
<keyword evidence="2" id="KW-0812">Transmembrane</keyword>
<dbReference type="RefSeq" id="WP_377384697.1">
    <property type="nucleotide sequence ID" value="NZ_JBHSAN010000004.1"/>
</dbReference>
<keyword evidence="2" id="KW-1133">Transmembrane helix</keyword>
<sequence length="219" mass="23672">MPGERSSDDEAGAEARAAEASGNGQADRADEFERRMTVPVLVAALASIPAVFLTRAAGTASVIGYVLNWASLGVLVGESAVLLWLSGSVRVWLRRYRWQLIVVAATVPAVVFVVGPVQLLRLVQALYVFRARRIVQAGQVVVHRLGLGARLGRWVFAAVVVLAALFVTIVLADPHSRSRHIVDWIVARIGLVPTILVGLAVAGAAYLVVRRTTRARRRR</sequence>
<comment type="caution">
    <text evidence="3">The sequence shown here is derived from an EMBL/GenBank/DDBJ whole genome shotgun (WGS) entry which is preliminary data.</text>
</comment>
<feature type="transmembrane region" description="Helical" evidence="2">
    <location>
        <begin position="154"/>
        <end position="172"/>
    </location>
</feature>
<evidence type="ECO:0000313" key="3">
    <source>
        <dbReference type="EMBL" id="MFD2799895.1"/>
    </source>
</evidence>